<evidence type="ECO:0000313" key="2">
    <source>
        <dbReference type="EMBL" id="ADL19781.1"/>
    </source>
</evidence>
<evidence type="ECO:0000313" key="3">
    <source>
        <dbReference type="Proteomes" id="UP000000346"/>
    </source>
</evidence>
<dbReference type="AlphaFoldDB" id="D9PYZ4"/>
<protein>
    <submittedName>
        <fullName evidence="2">Uncharacterized protein</fullName>
    </submittedName>
</protein>
<dbReference type="EMBL" id="CP001742">
    <property type="protein sequence ID" value="ADL19781.1"/>
    <property type="molecule type" value="Genomic_DNA"/>
</dbReference>
<dbReference type="OrthoDB" id="43206at2157"/>
<keyword evidence="1" id="KW-0472">Membrane</keyword>
<sequence>MKAVGALAAILVIVVATSLLTGLYLIPKLLRHGEEIIIKAYAVANDSEPVQLTNASFSVWAWAPTPDGTQFIAVYNGTGPQANISAGRLTGWAEDWVHRYGRAVVYSLEPSIIIWVSYAVDLPNGSVEVIAQPIYQPLNLSLALSGRGAVISVIVGHPFRTILETSGNGIKVTENMGGTTPAQSATTTTVSTTITTEPASPPYYLVPHVLAWYPNDTGMAPISLALAAAQPSTVSGSGSANAVIEILDASELVDQFSVNSITLLGSEFESALGDAESGKLFQAVSELSPLMGAAFTFTTGGKVVEGNGTEADTPTLTLNLGQLYIVGQGALVNWTEEAGSSVVAWYLGLQLTEVQVVEDNGAEAPAVYVWQAYDRCVNLSMWAYEQELLMQSPGRFLGTGMNSTCPLPNTPAPVIWQDYATNLAYYATVSPGSTLTKAFVDLSVGVNGASSPLGVGLDLGSAIASASKTISMIFGRAEAAAAADLIAGVLNPFQYQSYSVAVSANTILIGNGLPKGYYASAYYSNLTPVYYNASGYGFTLPRELVFINLTSSP</sequence>
<dbReference type="InParanoid" id="D9PYZ4"/>
<keyword evidence="3" id="KW-1185">Reference proteome</keyword>
<keyword evidence="1" id="KW-0812">Transmembrane</keyword>
<dbReference type="HOGENOM" id="CLU_564542_0_0_2"/>
<evidence type="ECO:0000256" key="1">
    <source>
        <dbReference type="SAM" id="Phobius"/>
    </source>
</evidence>
<dbReference type="GeneID" id="9499633"/>
<dbReference type="RefSeq" id="WP_013267293.1">
    <property type="nucleotide sequence ID" value="NC_014374.1"/>
</dbReference>
<dbReference type="eggNOG" id="arCOG08554">
    <property type="taxonomic scope" value="Archaea"/>
</dbReference>
<reference evidence="2 3" key="1">
    <citation type="journal article" date="2010" name="Appl. Environ. Microbiol.">
        <title>The genome sequence of the crenarchaeon Acidilobus saccharovorans supports a new order, Acidilobales, and suggests an important ecological role in terrestrial acidic hot springs.</title>
        <authorList>
            <person name="Mardanov A.V."/>
            <person name="Svetlitchnyi V.A."/>
            <person name="Beletsky A.V."/>
            <person name="Prokofeva M.I."/>
            <person name="Bonch-Osmolovskaya E.A."/>
            <person name="Ravin N.V."/>
            <person name="Skryabin K.G."/>
        </authorList>
    </citation>
    <scope>NUCLEOTIDE SEQUENCE [LARGE SCALE GENOMIC DNA]</scope>
    <source>
        <strain evidence="3">DSM 16705 / JCM 18335 / VKM B-2471 / 345-15</strain>
    </source>
</reference>
<feature type="transmembrane region" description="Helical" evidence="1">
    <location>
        <begin position="6"/>
        <end position="26"/>
    </location>
</feature>
<organism evidence="2 3">
    <name type="scientific">Acidilobus saccharovorans (strain DSM 16705 / JCM 18335 / VKM B-2471 / 345-15)</name>
    <dbReference type="NCBI Taxonomy" id="666510"/>
    <lineage>
        <taxon>Archaea</taxon>
        <taxon>Thermoproteota</taxon>
        <taxon>Thermoprotei</taxon>
        <taxon>Acidilobales</taxon>
        <taxon>Acidilobaceae</taxon>
        <taxon>Acidilobus</taxon>
    </lineage>
</organism>
<gene>
    <name evidence="2" type="ordered locus">ASAC_1376</name>
</gene>
<accession>D9PYZ4</accession>
<dbReference type="Proteomes" id="UP000000346">
    <property type="component" value="Chromosome"/>
</dbReference>
<keyword evidence="1" id="KW-1133">Transmembrane helix</keyword>
<proteinExistence type="predicted"/>
<dbReference type="KEGG" id="asc:ASAC_1376"/>
<name>D9PYZ4_ACIS3</name>
<dbReference type="STRING" id="666510.ASAC_1376"/>